<feature type="domain" description="AAA+ ATPase" evidence="2">
    <location>
        <begin position="26"/>
        <end position="272"/>
    </location>
</feature>
<keyword evidence="3" id="KW-0378">Hydrolase</keyword>
<dbReference type="SMART" id="SM00382">
    <property type="entry name" value="AAA"/>
    <property type="match status" value="1"/>
</dbReference>
<dbReference type="Pfam" id="PF02463">
    <property type="entry name" value="SMC_N"/>
    <property type="match status" value="1"/>
</dbReference>
<organism evidence="3">
    <name type="scientific">uncultured Caudovirales phage</name>
    <dbReference type="NCBI Taxonomy" id="2100421"/>
    <lineage>
        <taxon>Viruses</taxon>
        <taxon>Duplodnaviria</taxon>
        <taxon>Heunggongvirae</taxon>
        <taxon>Uroviricota</taxon>
        <taxon>Caudoviricetes</taxon>
        <taxon>Peduoviridae</taxon>
        <taxon>Maltschvirus</taxon>
        <taxon>Maltschvirus maltsch</taxon>
    </lineage>
</organism>
<dbReference type="PANTHER" id="PTHR32114:SF2">
    <property type="entry name" value="ABC TRANSPORTER ABCH.3"/>
    <property type="match status" value="1"/>
</dbReference>
<evidence type="ECO:0000256" key="1">
    <source>
        <dbReference type="SAM" id="Coils"/>
    </source>
</evidence>
<dbReference type="InterPro" id="IPR003395">
    <property type="entry name" value="RecF/RecN/SMC_N"/>
</dbReference>
<gene>
    <name evidence="3" type="ORF">UFOVP245_61</name>
</gene>
<keyword evidence="3" id="KW-0255">Endonuclease</keyword>
<dbReference type="Gene3D" id="3.40.50.300">
    <property type="entry name" value="P-loop containing nucleotide triphosphate hydrolases"/>
    <property type="match status" value="2"/>
</dbReference>
<name>A0A6J7WVZ5_9CAUD</name>
<reference evidence="3" key="1">
    <citation type="submission" date="2020-05" db="EMBL/GenBank/DDBJ databases">
        <authorList>
            <person name="Chiriac C."/>
            <person name="Salcher M."/>
            <person name="Ghai R."/>
            <person name="Kavagutti S V."/>
        </authorList>
    </citation>
    <scope>NUCLEOTIDE SEQUENCE</scope>
</reference>
<sequence length="570" mass="65118">MILFKVIRWKNMLSTGNVFTEVQLDKNNTTLIVGENGAGKSTLLDALSLSLYSKPFRKVNKSQLINSINKKDLVVEVEFSIGPGNYKVIRGLKPAIFEVYKNGVLLNQDADSRDYQEVLENQILKLNHKSFCQVVVIGSASYIPFMQLSAQNRREIIEDMLDIQIFSTMNSLLKEKVSNNSTDLLLVTTETTAVSEKLKMTNEHIEVLSRNAEEQVDRLRAELRAIIDRAEHEKQSAKDYDQQIIQLSETINDSETVEKKRSKAQLYVHQLEAKSERLREDIKFLQTHEDCPTCKQNIDESFRASEVDKKLRSCTETERGVVQLKEEADKIDARLAEIRSINSTIADLSIKRITHSNNAKSLIQQAKKIVQDIDEAEKKATELLDASDLASLEADLEQLQIDKSELLKDKEALFVVSMVLKDTGIKSRIIKQYVPVINKLINKYLAALDFFVMFELDENFNETIKSRHRDDFSYASFSEGEKMRINLAILFTWRAVAKLRNSASTNILILDEVLDGSLDGNGTDEFLKILNNLTQDTNTFIISHKIDQMYDKFTNVLKFEKHKNFSRIAT</sequence>
<dbReference type="InterPro" id="IPR003593">
    <property type="entry name" value="AAA+_ATPase"/>
</dbReference>
<evidence type="ECO:0000259" key="2">
    <source>
        <dbReference type="SMART" id="SM00382"/>
    </source>
</evidence>
<feature type="coiled-coil region" evidence="1">
    <location>
        <begin position="202"/>
        <end position="240"/>
    </location>
</feature>
<dbReference type="GO" id="GO:0004519">
    <property type="term" value="F:endonuclease activity"/>
    <property type="evidence" value="ECO:0007669"/>
    <property type="project" value="UniProtKB-KW"/>
</dbReference>
<accession>A0A6J7WVZ5</accession>
<keyword evidence="1" id="KW-0175">Coiled coil</keyword>
<dbReference type="PANTHER" id="PTHR32114">
    <property type="entry name" value="ABC TRANSPORTER ABCH.3"/>
    <property type="match status" value="1"/>
</dbReference>
<protein>
    <submittedName>
        <fullName evidence="3">Endonuclease subunit</fullName>
    </submittedName>
</protein>
<evidence type="ECO:0000313" key="3">
    <source>
        <dbReference type="EMBL" id="CAB5221025.1"/>
    </source>
</evidence>
<feature type="coiled-coil region" evidence="1">
    <location>
        <begin position="321"/>
        <end position="409"/>
    </location>
</feature>
<dbReference type="InterPro" id="IPR027417">
    <property type="entry name" value="P-loop_NTPase"/>
</dbReference>
<proteinExistence type="predicted"/>
<dbReference type="SUPFAM" id="SSF75712">
    <property type="entry name" value="Rad50 coiled-coil Zn hook"/>
    <property type="match status" value="1"/>
</dbReference>
<dbReference type="SUPFAM" id="SSF52540">
    <property type="entry name" value="P-loop containing nucleoside triphosphate hydrolases"/>
    <property type="match status" value="1"/>
</dbReference>
<dbReference type="EMBL" id="LR798287">
    <property type="protein sequence ID" value="CAB5221025.1"/>
    <property type="molecule type" value="Genomic_DNA"/>
</dbReference>
<keyword evidence="3" id="KW-0540">Nuclease</keyword>
<dbReference type="CDD" id="cd00267">
    <property type="entry name" value="ABC_ATPase"/>
    <property type="match status" value="1"/>
</dbReference>